<evidence type="ECO:0000313" key="13">
    <source>
        <dbReference type="EMBL" id="OAM91394.1"/>
    </source>
</evidence>
<proteinExistence type="predicted"/>
<name>A0A178IND3_9BACT</name>
<dbReference type="EC" id="6.3.2.10" evidence="10"/>
<keyword evidence="2" id="KW-0436">Ligase</keyword>
<comment type="pathway">
    <text evidence="10">Cell wall biogenesis; peptidoglycan biosynthesis.</text>
</comment>
<organism evidence="13 14">
    <name type="scientific">Termitidicoccus mucosus</name>
    <dbReference type="NCBI Taxonomy" id="1184151"/>
    <lineage>
        <taxon>Bacteria</taxon>
        <taxon>Pseudomonadati</taxon>
        <taxon>Verrucomicrobiota</taxon>
        <taxon>Opitutia</taxon>
        <taxon>Opitutales</taxon>
        <taxon>Opitutaceae</taxon>
        <taxon>Termitidicoccus</taxon>
    </lineage>
</organism>
<keyword evidence="9 10" id="KW-0961">Cell wall biogenesis/degradation</keyword>
<dbReference type="GO" id="GO:0071555">
    <property type="term" value="P:cell wall organization"/>
    <property type="evidence" value="ECO:0007669"/>
    <property type="project" value="UniProtKB-KW"/>
</dbReference>
<protein>
    <recommendedName>
        <fullName evidence="10">UDP-N-acetylmuramoyl-tripeptide--D-alanyl-D-alanine ligase</fullName>
        <ecNumber evidence="10">6.3.2.10</ecNumber>
    </recommendedName>
</protein>
<evidence type="ECO:0000256" key="2">
    <source>
        <dbReference type="ARBA" id="ARBA00022598"/>
    </source>
</evidence>
<gene>
    <name evidence="13" type="ORF">AW736_03270</name>
</gene>
<comment type="subcellular location">
    <subcellularLocation>
        <location evidence="10">Cytoplasm</location>
    </subcellularLocation>
</comment>
<dbReference type="GO" id="GO:0051301">
    <property type="term" value="P:cell division"/>
    <property type="evidence" value="ECO:0007669"/>
    <property type="project" value="UniProtKB-KW"/>
</dbReference>
<sequence length="458" mass="48259">MPTFNPAQLAAWTGGQWTAAPGRPLTGFSQDTRGLRDGDVFVALATGKRDGHDFLSAARAAGASAAIVARADASVALPQLVVADPLTAFQSIAREHRRAFPGTVVAISGSAGKTSTKDLLALLLGGAPAVLATEGNLNNHIGVPLTLTRLDAATRTHAVIEAGISAPGEMETLAAMIEPDHGIITLVAPAHTEELGGVESVAREKSVLLRHVRSGGVGVISAQCWGFKAFQDLSLPPLVVAPETESIAAPRIATYTATFTAGATELAIDRTRHFRFRRVTRGMAQNAALAVILAARLGVSDLQIQTALDAWRPAKWRGEIRRDARGRLLYLDCYNANPASFADALETFHALAPEQEPRLYVLGCMEELGPDADRHHRALGAALKLRAQDELFITGGHAGAVAEAAMGYGADASRIIIFDTKDRVIGRLEEFGGPVFIKGSRRYALEQVLPGAGKGGAA</sequence>
<dbReference type="STRING" id="1184151.AW736_03270"/>
<dbReference type="GO" id="GO:0005737">
    <property type="term" value="C:cytoplasm"/>
    <property type="evidence" value="ECO:0007669"/>
    <property type="project" value="UniProtKB-SubCell"/>
</dbReference>
<dbReference type="Proteomes" id="UP000078486">
    <property type="component" value="Unassembled WGS sequence"/>
</dbReference>
<keyword evidence="4" id="KW-0547">Nucleotide-binding</keyword>
<dbReference type="PANTHER" id="PTHR43024:SF1">
    <property type="entry name" value="UDP-N-ACETYLMURAMOYL-TRIPEPTIDE--D-ALANYL-D-ALANINE LIGASE"/>
    <property type="match status" value="1"/>
</dbReference>
<dbReference type="UniPathway" id="UPA00219"/>
<evidence type="ECO:0000256" key="10">
    <source>
        <dbReference type="RuleBase" id="RU004136"/>
    </source>
</evidence>
<dbReference type="GO" id="GO:0047480">
    <property type="term" value="F:UDP-N-acetylmuramoyl-tripeptide-D-alanyl-D-alanine ligase activity"/>
    <property type="evidence" value="ECO:0007669"/>
    <property type="project" value="UniProtKB-EC"/>
</dbReference>
<evidence type="ECO:0000313" key="14">
    <source>
        <dbReference type="Proteomes" id="UP000078486"/>
    </source>
</evidence>
<keyword evidence="5" id="KW-0067">ATP-binding</keyword>
<dbReference type="InterPro" id="IPR036615">
    <property type="entry name" value="Mur_ligase_C_dom_sf"/>
</dbReference>
<dbReference type="AlphaFoldDB" id="A0A178IND3"/>
<evidence type="ECO:0000256" key="8">
    <source>
        <dbReference type="ARBA" id="ARBA00023306"/>
    </source>
</evidence>
<feature type="domain" description="Mur ligase central" evidence="12">
    <location>
        <begin position="107"/>
        <end position="225"/>
    </location>
</feature>
<evidence type="ECO:0000256" key="5">
    <source>
        <dbReference type="ARBA" id="ARBA00022840"/>
    </source>
</evidence>
<reference evidence="13 14" key="1">
    <citation type="submission" date="2016-01" db="EMBL/GenBank/DDBJ databases">
        <title>High potential of lignocellulose degradation of a new Verrucomicrobia species.</title>
        <authorList>
            <person name="Wang Y."/>
            <person name="Shi Y."/>
            <person name="Qiu Z."/>
            <person name="Liu S."/>
            <person name="Yang H."/>
        </authorList>
    </citation>
    <scope>NUCLEOTIDE SEQUENCE [LARGE SCALE GENOMIC DNA]</scope>
    <source>
        <strain evidence="13 14">TSB47</strain>
    </source>
</reference>
<dbReference type="EMBL" id="LRRQ01000028">
    <property type="protein sequence ID" value="OAM91394.1"/>
    <property type="molecule type" value="Genomic_DNA"/>
</dbReference>
<dbReference type="InterPro" id="IPR036565">
    <property type="entry name" value="Mur-like_cat_sf"/>
</dbReference>
<dbReference type="PANTHER" id="PTHR43024">
    <property type="entry name" value="UDP-N-ACETYLMURAMOYL-TRIPEPTIDE--D-ALANYL-D-ALANINE LIGASE"/>
    <property type="match status" value="1"/>
</dbReference>
<dbReference type="GO" id="GO:0005524">
    <property type="term" value="F:ATP binding"/>
    <property type="evidence" value="ECO:0007669"/>
    <property type="project" value="UniProtKB-KW"/>
</dbReference>
<keyword evidence="6 10" id="KW-0133">Cell shape</keyword>
<evidence type="ECO:0000256" key="1">
    <source>
        <dbReference type="ARBA" id="ARBA00022490"/>
    </source>
</evidence>
<dbReference type="RefSeq" id="WP_068768833.1">
    <property type="nucleotide sequence ID" value="NZ_KV441839.1"/>
</dbReference>
<comment type="caution">
    <text evidence="13">The sequence shown here is derived from an EMBL/GenBank/DDBJ whole genome shotgun (WGS) entry which is preliminary data.</text>
</comment>
<evidence type="ECO:0000256" key="4">
    <source>
        <dbReference type="ARBA" id="ARBA00022741"/>
    </source>
</evidence>
<dbReference type="InterPro" id="IPR051046">
    <property type="entry name" value="MurCDEF_CellWall_CoF430Synth"/>
</dbReference>
<dbReference type="GO" id="GO:0009252">
    <property type="term" value="P:peptidoglycan biosynthetic process"/>
    <property type="evidence" value="ECO:0007669"/>
    <property type="project" value="UniProtKB-UniPathway"/>
</dbReference>
<dbReference type="GO" id="GO:0008766">
    <property type="term" value="F:UDP-N-acetylmuramoylalanyl-D-glutamyl-2,6-diaminopimelate-D-alanyl-D-alanine ligase activity"/>
    <property type="evidence" value="ECO:0007669"/>
    <property type="project" value="RHEA"/>
</dbReference>
<dbReference type="Gene3D" id="3.40.1390.10">
    <property type="entry name" value="MurE/MurF, N-terminal domain"/>
    <property type="match status" value="1"/>
</dbReference>
<comment type="catalytic activity">
    <reaction evidence="10">
        <text>D-alanyl-D-alanine + UDP-N-acetyl-alpha-D-muramoyl-L-alanyl-gamma-D-glutamyl-meso-2,6-diaminopimelate + ATP = UDP-N-acetyl-alpha-D-muramoyl-L-alanyl-gamma-D-glutamyl-meso-2,6-diaminopimeloyl-D-alanyl-D-alanine + ADP + phosphate + H(+)</text>
        <dbReference type="Rhea" id="RHEA:28374"/>
        <dbReference type="ChEBI" id="CHEBI:15378"/>
        <dbReference type="ChEBI" id="CHEBI:30616"/>
        <dbReference type="ChEBI" id="CHEBI:43474"/>
        <dbReference type="ChEBI" id="CHEBI:57822"/>
        <dbReference type="ChEBI" id="CHEBI:61386"/>
        <dbReference type="ChEBI" id="CHEBI:83905"/>
        <dbReference type="ChEBI" id="CHEBI:456216"/>
        <dbReference type="EC" id="6.3.2.10"/>
    </reaction>
</comment>
<dbReference type="OrthoDB" id="9801978at2"/>
<evidence type="ECO:0000256" key="3">
    <source>
        <dbReference type="ARBA" id="ARBA00022618"/>
    </source>
</evidence>
<dbReference type="SUPFAM" id="SSF53623">
    <property type="entry name" value="MurD-like peptide ligases, catalytic domain"/>
    <property type="match status" value="1"/>
</dbReference>
<dbReference type="InterPro" id="IPR035911">
    <property type="entry name" value="MurE/MurF_N"/>
</dbReference>
<evidence type="ECO:0000259" key="11">
    <source>
        <dbReference type="Pfam" id="PF02875"/>
    </source>
</evidence>
<dbReference type="InterPro" id="IPR005863">
    <property type="entry name" value="UDP-N-AcMur_synth"/>
</dbReference>
<dbReference type="Gene3D" id="3.40.1190.10">
    <property type="entry name" value="Mur-like, catalytic domain"/>
    <property type="match status" value="1"/>
</dbReference>
<dbReference type="SUPFAM" id="SSF63418">
    <property type="entry name" value="MurE/MurF N-terminal domain"/>
    <property type="match status" value="1"/>
</dbReference>
<comment type="function">
    <text evidence="10">Involved in cell wall formation. Catalyzes the final step in the synthesis of UDP-N-acetylmuramoyl-pentapeptide, the precursor of murein.</text>
</comment>
<keyword evidence="3 10" id="KW-0132">Cell division</keyword>
<evidence type="ECO:0000256" key="9">
    <source>
        <dbReference type="ARBA" id="ARBA00023316"/>
    </source>
</evidence>
<keyword evidence="14" id="KW-1185">Reference proteome</keyword>
<keyword evidence="1" id="KW-0963">Cytoplasm</keyword>
<dbReference type="InterPro" id="IPR013221">
    <property type="entry name" value="Mur_ligase_cen"/>
</dbReference>
<keyword evidence="8 10" id="KW-0131">Cell cycle</keyword>
<dbReference type="Pfam" id="PF08245">
    <property type="entry name" value="Mur_ligase_M"/>
    <property type="match status" value="1"/>
</dbReference>
<dbReference type="GO" id="GO:0008360">
    <property type="term" value="P:regulation of cell shape"/>
    <property type="evidence" value="ECO:0007669"/>
    <property type="project" value="UniProtKB-KW"/>
</dbReference>
<evidence type="ECO:0000256" key="6">
    <source>
        <dbReference type="ARBA" id="ARBA00022960"/>
    </source>
</evidence>
<dbReference type="SUPFAM" id="SSF53244">
    <property type="entry name" value="MurD-like peptide ligases, peptide-binding domain"/>
    <property type="match status" value="1"/>
</dbReference>
<accession>A0A178IND3</accession>
<keyword evidence="7 10" id="KW-0573">Peptidoglycan synthesis</keyword>
<dbReference type="NCBIfam" id="TIGR01143">
    <property type="entry name" value="murF"/>
    <property type="match status" value="1"/>
</dbReference>
<dbReference type="InterPro" id="IPR004101">
    <property type="entry name" value="Mur_ligase_C"/>
</dbReference>
<evidence type="ECO:0000259" key="12">
    <source>
        <dbReference type="Pfam" id="PF08245"/>
    </source>
</evidence>
<evidence type="ECO:0000256" key="7">
    <source>
        <dbReference type="ARBA" id="ARBA00022984"/>
    </source>
</evidence>
<feature type="domain" description="Mur ligase C-terminal" evidence="11">
    <location>
        <begin position="317"/>
        <end position="429"/>
    </location>
</feature>
<dbReference type="Gene3D" id="3.90.190.20">
    <property type="entry name" value="Mur ligase, C-terminal domain"/>
    <property type="match status" value="1"/>
</dbReference>
<dbReference type="Pfam" id="PF02875">
    <property type="entry name" value="Mur_ligase_C"/>
    <property type="match status" value="1"/>
</dbReference>